<dbReference type="Gene3D" id="3.40.50.980">
    <property type="match status" value="4"/>
</dbReference>
<dbReference type="InterPro" id="IPR010071">
    <property type="entry name" value="AA_adenyl_dom"/>
</dbReference>
<dbReference type="CDD" id="cd12117">
    <property type="entry name" value="A_NRPS_Srf_like"/>
    <property type="match status" value="1"/>
</dbReference>
<reference evidence="6 7" key="1">
    <citation type="submission" date="2016-10" db="EMBL/GenBank/DDBJ databases">
        <title>Systematic genetic and metabolomic analysis of Xenorhabdus and Photorhabdus spp., highlights the requirements for a dual symbiotic and pathogenic life style.</title>
        <authorList>
            <person name="Tobias N.J."/>
            <person name="Wolff H."/>
            <person name="Djahanschiri B."/>
            <person name="Pidot S.J."/>
            <person name="Stinear T.P."/>
            <person name="Ebersberger I."/>
            <person name="Bode H.B."/>
        </authorList>
    </citation>
    <scope>NUCLEOTIDE SEQUENCE [LARGE SCALE GENOMIC DNA]</scope>
    <source>
        <strain evidence="6 7">DSM 22392</strain>
    </source>
</reference>
<evidence type="ECO:0000256" key="2">
    <source>
        <dbReference type="ARBA" id="ARBA00006432"/>
    </source>
</evidence>
<keyword evidence="4" id="KW-0597">Phosphoprotein</keyword>
<dbReference type="NCBIfam" id="NF003417">
    <property type="entry name" value="PRK04813.1"/>
    <property type="match status" value="2"/>
</dbReference>
<dbReference type="InterPro" id="IPR045851">
    <property type="entry name" value="AMP-bd_C_sf"/>
</dbReference>
<dbReference type="FunFam" id="3.40.50.12780:FF:000012">
    <property type="entry name" value="Non-ribosomal peptide synthetase"/>
    <property type="match status" value="1"/>
</dbReference>
<dbReference type="FunFam" id="3.30.300.30:FF:000010">
    <property type="entry name" value="Enterobactin synthetase component F"/>
    <property type="match status" value="2"/>
</dbReference>
<dbReference type="Gene3D" id="3.30.559.30">
    <property type="entry name" value="Nonribosomal peptide synthetase, condensation domain"/>
    <property type="match status" value="2"/>
</dbReference>
<dbReference type="PANTHER" id="PTHR45527">
    <property type="entry name" value="NONRIBOSOMAL PEPTIDE SYNTHETASE"/>
    <property type="match status" value="1"/>
</dbReference>
<evidence type="ECO:0000313" key="6">
    <source>
        <dbReference type="EMBL" id="OTA14575.1"/>
    </source>
</evidence>
<dbReference type="Proteomes" id="UP000194350">
    <property type="component" value="Unassembled WGS sequence"/>
</dbReference>
<dbReference type="EMBL" id="MUBJ01000027">
    <property type="protein sequence ID" value="OTA14575.1"/>
    <property type="molecule type" value="Genomic_DNA"/>
</dbReference>
<dbReference type="GO" id="GO:0005829">
    <property type="term" value="C:cytosol"/>
    <property type="evidence" value="ECO:0007669"/>
    <property type="project" value="TreeGrafter"/>
</dbReference>
<dbReference type="STRING" id="351656.Xvie_03604"/>
<dbReference type="FunFam" id="1.10.1200.10:FF:000005">
    <property type="entry name" value="Nonribosomal peptide synthetase 1"/>
    <property type="match status" value="2"/>
</dbReference>
<dbReference type="SUPFAM" id="SSF47336">
    <property type="entry name" value="ACP-like"/>
    <property type="match status" value="2"/>
</dbReference>
<feature type="domain" description="Carrier" evidence="5">
    <location>
        <begin position="1653"/>
        <end position="1728"/>
    </location>
</feature>
<dbReference type="PROSITE" id="PS00455">
    <property type="entry name" value="AMP_BINDING"/>
    <property type="match status" value="2"/>
</dbReference>
<organism evidence="6 7">
    <name type="scientific">Xenorhabdus vietnamensis</name>
    <dbReference type="NCBI Taxonomy" id="351656"/>
    <lineage>
        <taxon>Bacteria</taxon>
        <taxon>Pseudomonadati</taxon>
        <taxon>Pseudomonadota</taxon>
        <taxon>Gammaproteobacteria</taxon>
        <taxon>Enterobacterales</taxon>
        <taxon>Morganellaceae</taxon>
        <taxon>Xenorhabdus</taxon>
    </lineage>
</organism>
<feature type="domain" description="Carrier" evidence="5">
    <location>
        <begin position="598"/>
        <end position="673"/>
    </location>
</feature>
<accession>A0A1Y2SAP5</accession>
<dbReference type="SUPFAM" id="SSF52777">
    <property type="entry name" value="CoA-dependent acyltransferases"/>
    <property type="match status" value="3"/>
</dbReference>
<dbReference type="Gene3D" id="3.30.300.30">
    <property type="match status" value="2"/>
</dbReference>
<comment type="cofactor">
    <cofactor evidence="1">
        <name>pantetheine 4'-phosphate</name>
        <dbReference type="ChEBI" id="CHEBI:47942"/>
    </cofactor>
</comment>
<dbReference type="PROSITE" id="PS50075">
    <property type="entry name" value="CARRIER"/>
    <property type="match status" value="2"/>
</dbReference>
<gene>
    <name evidence="6" type="ORF">Xvie_03604</name>
</gene>
<dbReference type="Pfam" id="PF00501">
    <property type="entry name" value="AMP-binding"/>
    <property type="match status" value="2"/>
</dbReference>
<dbReference type="NCBIfam" id="TIGR01733">
    <property type="entry name" value="AA-adenyl-dom"/>
    <property type="match status" value="2"/>
</dbReference>
<dbReference type="InterPro" id="IPR020845">
    <property type="entry name" value="AMP-binding_CS"/>
</dbReference>
<name>A0A1Y2SAP5_9GAMM</name>
<dbReference type="GO" id="GO:0003824">
    <property type="term" value="F:catalytic activity"/>
    <property type="evidence" value="ECO:0007669"/>
    <property type="project" value="InterPro"/>
</dbReference>
<dbReference type="SUPFAM" id="SSF56801">
    <property type="entry name" value="Acetyl-CoA synthetase-like"/>
    <property type="match status" value="2"/>
</dbReference>
<dbReference type="PANTHER" id="PTHR45527:SF1">
    <property type="entry name" value="FATTY ACID SYNTHASE"/>
    <property type="match status" value="1"/>
</dbReference>
<comment type="similarity">
    <text evidence="2">Belongs to the ATP-dependent AMP-binding enzyme family.</text>
</comment>
<evidence type="ECO:0000256" key="3">
    <source>
        <dbReference type="ARBA" id="ARBA00022450"/>
    </source>
</evidence>
<dbReference type="InterPro" id="IPR025110">
    <property type="entry name" value="AMP-bd_C"/>
</dbReference>
<dbReference type="Pfam" id="PF00975">
    <property type="entry name" value="Thioesterase"/>
    <property type="match status" value="1"/>
</dbReference>
<protein>
    <submittedName>
        <fullName evidence="6">Amino acid adenylation</fullName>
    </submittedName>
</protein>
<evidence type="ECO:0000256" key="1">
    <source>
        <dbReference type="ARBA" id="ARBA00001957"/>
    </source>
</evidence>
<dbReference type="InterPro" id="IPR006162">
    <property type="entry name" value="Ppantetheine_attach_site"/>
</dbReference>
<keyword evidence="3" id="KW-0596">Phosphopantetheine</keyword>
<proteinExistence type="inferred from homology"/>
<dbReference type="Pfam" id="PF00550">
    <property type="entry name" value="PP-binding"/>
    <property type="match status" value="2"/>
</dbReference>
<evidence type="ECO:0000256" key="4">
    <source>
        <dbReference type="ARBA" id="ARBA00022553"/>
    </source>
</evidence>
<dbReference type="InterPro" id="IPR029058">
    <property type="entry name" value="AB_hydrolase_fold"/>
</dbReference>
<dbReference type="InterPro" id="IPR001031">
    <property type="entry name" value="Thioesterase"/>
</dbReference>
<dbReference type="InterPro" id="IPR000873">
    <property type="entry name" value="AMP-dep_synth/lig_dom"/>
</dbReference>
<dbReference type="GO" id="GO:0044550">
    <property type="term" value="P:secondary metabolite biosynthetic process"/>
    <property type="evidence" value="ECO:0007669"/>
    <property type="project" value="UniProtKB-ARBA"/>
</dbReference>
<evidence type="ECO:0000313" key="7">
    <source>
        <dbReference type="Proteomes" id="UP000194350"/>
    </source>
</evidence>
<dbReference type="FunFam" id="3.40.50.980:FF:000001">
    <property type="entry name" value="Non-ribosomal peptide synthetase"/>
    <property type="match status" value="2"/>
</dbReference>
<dbReference type="Gene3D" id="3.40.50.1820">
    <property type="entry name" value="alpha/beta hydrolase"/>
    <property type="match status" value="1"/>
</dbReference>
<sequence length="1971" mass="221095">MAHEQGDSLVIKLGYGEDWLNPPQARRLLNQLEHILHSAANDPQQAHTSVSVLSDQERQTLLHTWNQTDAPYPRDKTLHQLFEEQAEKTPDHIALVFEGEALTYRELNERANQLASVIRQNNERNSDQPLQPDTLIALYFDRSIEMVISILAVLKAGGAYVPISPEYPAERTGFILEDTQATLLLTQQRHLDVLSTVTTGLVQKPTLIAADNTQVTAGMPTGNLPAMSGSTDLAYVIYTSGTTGKPKGVLTEQRGVISLIQSNAYVMLSDQDVFLHLSDPCFDAATFELWGALTYGAKLVIPSPKEHLSVDMIAKLLTTHNVSVLWLTRALFDSLYVQDSGLFSSLNYLLVGGEALTADIIRTLVQQENRPNHILNGYGPTESTTFTTTYDCSKGFLNSVPLGKPINTRKVYILDEYQQLMPIGASGELYIGGAGLARGYLNRPELTTERFIDNPFATEADKAKGYTRLYKTGDLVRWLPDGNLEYLGRNDFQVKIRGFRIELGEIESALNALPQVKQAVVIERERESHQYLAAYVVPVDGNQVNADQLIERLSARLPEYMVPSTFTQIESMPLTINGKLDRRALPEPEWTGSDNYVAPRNALEKQLCVIWQEVLGLKRVGIHDNFFRIGGDSISAIKLTAAMRRECQIDVPLSLLFAHKTIAGLAVQLGQLTCVVIPHQDLESYPLSFAQERMLFIERFEQGSSVYHIPQLVQLSDDVALPVLMAAINTVVNRHPVMKSVYQTDTEGNSYQRALETDISLQTIDLADENALLSAVKAEIATPFDLTAEPSLRLCHYQIANQAYLLLMWHHIAMDGWSVDVFIQELSSVYQSLGESREVSLPELDITYGDYARWQRDYLQSEVGEQQRRYWQDTLSGYELLLLPTDKPRPNHVDYTGNNYNFALDETLSAQLRVLAQKQETTLYTVLLAAFYATLSKLSGQTDIVLGTPTDNRHHAQTQSLLGMFVNSLALRAQVTPDLSVEGLIAHTHDVVTQAKSRQDMPFEQLVDLLDVERDMSRHPIFQVMFSVQSFGNHAETAGSLPWTPVPFGDDLYTPAKYDLSLFLSDDQAYITGTFNFAVSLFDEASVERMAERYQRVLTAWVNDTHQHLTELDVLSAQERHTLLHTWNQTDAPYPQDQTLHQLFEAQVEKTPDHIALVFENEALTYRELNERANQLASAIGQDYKQRQGQPLQPDTLIALYLDRSVEMIISILAVLKAGGAYVPISPEYPQERIRFILEDTQAALLLTQQRHVEALSTVTTELAQKPMLITVDDIQATKGIPTDNLPSISGSTDLAYVIYTSGTTGKPKGVLIEHMSVVNTVIAMIQAYDLQTGCNRVSCFSNYTFDVFVSEIFNTLLFGGELHLLNEHSRKDTVQLSHYIDEHEINFMFIPPVVLAALPKRKHNSLKAIVFAGEKCEQSSCLYWNQNYQLYNYYGPTEATIYAAGRLTSERNLNEIGCAIKNCKLYVLTDHLQLAPMGVSGELYIGGAGLARGYLNRPDLTAERFIDNPFATEADKAKGYTRLYKTGDLVRWLSDGNLEYLGRNDFQVKIRGFRIELGEIENALSELPQVKQAIVIAREHQSHQYLAAYVVPAEGNRVDLDQLIEQLSARLPDYMMPSTFTQIESVPLTTNGKLDRRALPEPEWTDSDNYVAPRNELEKQLCLIWQDVLGLECVGIADDFFQIGGNSIFALQLVNRMNLLSDVSISLSNLFISRTIEQISKLIDNQVKYEYQDFIRFLTPSSEIKRNLFLIHPANAGCEVYNELVIRLDGAFNCIGIDNFNLINDTKIGSLSSLASLYLDAMVANNLISQPVNLLGWSMGGYIALEIAYLLEARGINDINVYLLDTYDNSLDNKTYRLDDATICTNLKEMGFDNCYIDNVIKALPFEDSINNSPLSGCLNKSNVILFKASDKSQYFPENEDSGIITLFNMSDNNISRNIKSDLRTITVKGKNHHNIIEAIDLIGDTLLDI</sequence>
<dbReference type="InterPro" id="IPR009081">
    <property type="entry name" value="PP-bd_ACP"/>
</dbReference>
<dbReference type="Gene3D" id="1.10.1200.10">
    <property type="entry name" value="ACP-like"/>
    <property type="match status" value="2"/>
</dbReference>
<dbReference type="InterPro" id="IPR023213">
    <property type="entry name" value="CAT-like_dom_sf"/>
</dbReference>
<dbReference type="InterPro" id="IPR020806">
    <property type="entry name" value="PKS_PP-bd"/>
</dbReference>
<dbReference type="Pfam" id="PF13193">
    <property type="entry name" value="AMP-binding_C"/>
    <property type="match status" value="2"/>
</dbReference>
<evidence type="ECO:0000259" key="5">
    <source>
        <dbReference type="PROSITE" id="PS50075"/>
    </source>
</evidence>
<dbReference type="InterPro" id="IPR001242">
    <property type="entry name" value="Condensation_dom"/>
</dbReference>
<dbReference type="SUPFAM" id="SSF53474">
    <property type="entry name" value="alpha/beta-Hydrolases"/>
    <property type="match status" value="1"/>
</dbReference>
<dbReference type="Gene3D" id="2.30.38.10">
    <property type="entry name" value="Luciferase, Domain 3"/>
    <property type="match status" value="2"/>
</dbReference>
<keyword evidence="7" id="KW-1185">Reference proteome</keyword>
<dbReference type="GO" id="GO:0043041">
    <property type="term" value="P:amino acid activation for nonribosomal peptide biosynthetic process"/>
    <property type="evidence" value="ECO:0007669"/>
    <property type="project" value="TreeGrafter"/>
</dbReference>
<dbReference type="SMART" id="SM00823">
    <property type="entry name" value="PKS_PP"/>
    <property type="match status" value="1"/>
</dbReference>
<dbReference type="CDD" id="cd19531">
    <property type="entry name" value="LCL_NRPS-like"/>
    <property type="match status" value="1"/>
</dbReference>
<dbReference type="PROSITE" id="PS00012">
    <property type="entry name" value="PHOSPHOPANTETHEINE"/>
    <property type="match status" value="1"/>
</dbReference>
<dbReference type="Pfam" id="PF00668">
    <property type="entry name" value="Condensation"/>
    <property type="match status" value="1"/>
</dbReference>
<dbReference type="FunFam" id="2.30.38.10:FF:000001">
    <property type="entry name" value="Non-ribosomal peptide synthetase PvdI"/>
    <property type="match status" value="2"/>
</dbReference>
<dbReference type="GO" id="GO:0031177">
    <property type="term" value="F:phosphopantetheine binding"/>
    <property type="evidence" value="ECO:0007669"/>
    <property type="project" value="InterPro"/>
</dbReference>
<dbReference type="Gene3D" id="3.30.559.10">
    <property type="entry name" value="Chloramphenicol acetyltransferase-like domain"/>
    <property type="match status" value="1"/>
</dbReference>
<comment type="caution">
    <text evidence="6">The sequence shown here is derived from an EMBL/GenBank/DDBJ whole genome shotgun (WGS) entry which is preliminary data.</text>
</comment>
<dbReference type="InterPro" id="IPR036736">
    <property type="entry name" value="ACP-like_sf"/>
</dbReference>
<dbReference type="CDD" id="cd05930">
    <property type="entry name" value="A_NRPS"/>
    <property type="match status" value="1"/>
</dbReference>